<dbReference type="InterPro" id="IPR015797">
    <property type="entry name" value="NUDIX_hydrolase-like_dom_sf"/>
</dbReference>
<dbReference type="Gene3D" id="3.90.79.10">
    <property type="entry name" value="Nucleoside Triphosphate Pyrophosphohydrolase"/>
    <property type="match status" value="1"/>
</dbReference>
<dbReference type="InterPro" id="IPR000086">
    <property type="entry name" value="NUDIX_hydrolase_dom"/>
</dbReference>
<dbReference type="PRINTS" id="PR00502">
    <property type="entry name" value="NUDIXFAMILY"/>
</dbReference>
<evidence type="ECO:0000256" key="4">
    <source>
        <dbReference type="RuleBase" id="RU003476"/>
    </source>
</evidence>
<dbReference type="RefSeq" id="WP_191248662.1">
    <property type="nucleotide sequence ID" value="NZ_BNAU01000010.1"/>
</dbReference>
<dbReference type="PANTHER" id="PTHR43046:SF14">
    <property type="entry name" value="MUTT_NUDIX FAMILY PROTEIN"/>
    <property type="match status" value="1"/>
</dbReference>
<dbReference type="SUPFAM" id="SSF55811">
    <property type="entry name" value="Nudix"/>
    <property type="match status" value="1"/>
</dbReference>
<dbReference type="InterPro" id="IPR020084">
    <property type="entry name" value="NUDIX_hydrolase_CS"/>
</dbReference>
<evidence type="ECO:0000313" key="7">
    <source>
        <dbReference type="Proteomes" id="UP000605897"/>
    </source>
</evidence>
<dbReference type="PROSITE" id="PS51462">
    <property type="entry name" value="NUDIX"/>
    <property type="match status" value="1"/>
</dbReference>
<keyword evidence="7" id="KW-1185">Reference proteome</keyword>
<dbReference type="GO" id="GO:0016787">
    <property type="term" value="F:hydrolase activity"/>
    <property type="evidence" value="ECO:0007669"/>
    <property type="project" value="UniProtKB-KW"/>
</dbReference>
<evidence type="ECO:0000256" key="3">
    <source>
        <dbReference type="ARBA" id="ARBA00022801"/>
    </source>
</evidence>
<dbReference type="Pfam" id="PF00293">
    <property type="entry name" value="NUDIX"/>
    <property type="match status" value="1"/>
</dbReference>
<comment type="similarity">
    <text evidence="2 4">Belongs to the Nudix hydrolase family.</text>
</comment>
<dbReference type="PROSITE" id="PS00893">
    <property type="entry name" value="NUDIX_BOX"/>
    <property type="match status" value="1"/>
</dbReference>
<dbReference type="EMBL" id="BNAU01000010">
    <property type="protein sequence ID" value="GHF23461.1"/>
    <property type="molecule type" value="Genomic_DNA"/>
</dbReference>
<feature type="domain" description="Nudix hydrolase" evidence="5">
    <location>
        <begin position="7"/>
        <end position="130"/>
    </location>
</feature>
<reference evidence="7" key="1">
    <citation type="journal article" date="2019" name="Int. J. Syst. Evol. Microbiol.">
        <title>The Global Catalogue of Microorganisms (GCM) 10K type strain sequencing project: providing services to taxonomists for standard genome sequencing and annotation.</title>
        <authorList>
            <consortium name="The Broad Institute Genomics Platform"/>
            <consortium name="The Broad Institute Genome Sequencing Center for Infectious Disease"/>
            <person name="Wu L."/>
            <person name="Ma J."/>
        </authorList>
    </citation>
    <scope>NUCLEOTIDE SEQUENCE [LARGE SCALE GENOMIC DNA]</scope>
    <source>
        <strain evidence="7">CGMCC 4.7677</strain>
    </source>
</reference>
<dbReference type="InterPro" id="IPR020476">
    <property type="entry name" value="Nudix_hydrolase"/>
</dbReference>
<keyword evidence="3 4" id="KW-0378">Hydrolase</keyword>
<comment type="caution">
    <text evidence="6">The sequence shown here is derived from an EMBL/GenBank/DDBJ whole genome shotgun (WGS) entry which is preliminary data.</text>
</comment>
<dbReference type="PANTHER" id="PTHR43046">
    <property type="entry name" value="GDP-MANNOSE MANNOSYL HYDROLASE"/>
    <property type="match status" value="1"/>
</dbReference>
<dbReference type="CDD" id="cd04673">
    <property type="entry name" value="NUDIX_ADPRase"/>
    <property type="match status" value="1"/>
</dbReference>
<protein>
    <submittedName>
        <fullName evidence="6">NUDIX hydrolase</fullName>
    </submittedName>
</protein>
<name>A0ABQ3JH02_9PSEU</name>
<gene>
    <name evidence="6" type="ORF">GCM10017786_67070</name>
</gene>
<evidence type="ECO:0000256" key="1">
    <source>
        <dbReference type="ARBA" id="ARBA00001946"/>
    </source>
</evidence>
<sequence>MSAIRPVPVRCVGGILHDQAGRLLLVQRANEPGRGLWSIPGGRVEPGETDSEALVREMREETGLVVRPGELAGHVIRGRYEIYDYVCEIESGELVPGDDAADARWVDEAALAALALTDGLADTLRGWEMLPRC</sequence>
<accession>A0ABQ3JH02</accession>
<evidence type="ECO:0000313" key="6">
    <source>
        <dbReference type="EMBL" id="GHF23461.1"/>
    </source>
</evidence>
<dbReference type="Proteomes" id="UP000605897">
    <property type="component" value="Unassembled WGS sequence"/>
</dbReference>
<evidence type="ECO:0000259" key="5">
    <source>
        <dbReference type="PROSITE" id="PS51462"/>
    </source>
</evidence>
<proteinExistence type="inferred from homology"/>
<organism evidence="6 7">
    <name type="scientific">Amycolatopsis deserti</name>
    <dbReference type="NCBI Taxonomy" id="185696"/>
    <lineage>
        <taxon>Bacteria</taxon>
        <taxon>Bacillati</taxon>
        <taxon>Actinomycetota</taxon>
        <taxon>Actinomycetes</taxon>
        <taxon>Pseudonocardiales</taxon>
        <taxon>Pseudonocardiaceae</taxon>
        <taxon>Amycolatopsis</taxon>
    </lineage>
</organism>
<comment type="cofactor">
    <cofactor evidence="1">
        <name>Mg(2+)</name>
        <dbReference type="ChEBI" id="CHEBI:18420"/>
    </cofactor>
</comment>
<evidence type="ECO:0000256" key="2">
    <source>
        <dbReference type="ARBA" id="ARBA00005582"/>
    </source>
</evidence>